<reference evidence="4" key="1">
    <citation type="journal article" date="2021" name="J Fungi (Basel)">
        <title>Virulence traits and population genomics of the black yeast Aureobasidium melanogenum.</title>
        <authorList>
            <person name="Cernosa A."/>
            <person name="Sun X."/>
            <person name="Gostincar C."/>
            <person name="Fang C."/>
            <person name="Gunde-Cimerman N."/>
            <person name="Song Z."/>
        </authorList>
    </citation>
    <scope>NUCLEOTIDE SEQUENCE</scope>
    <source>
        <strain evidence="4">EXF-8016</strain>
    </source>
</reference>
<proteinExistence type="inferred from homology"/>
<dbReference type="SUPFAM" id="SSF48264">
    <property type="entry name" value="Cytochrome P450"/>
    <property type="match status" value="1"/>
</dbReference>
<dbReference type="OrthoDB" id="1470350at2759"/>
<protein>
    <submittedName>
        <fullName evidence="4">Cytochrome P450</fullName>
    </submittedName>
</protein>
<keyword evidence="3" id="KW-0472">Membrane</keyword>
<dbReference type="InterPro" id="IPR036396">
    <property type="entry name" value="Cyt_P450_sf"/>
</dbReference>
<dbReference type="GO" id="GO:0005506">
    <property type="term" value="F:iron ion binding"/>
    <property type="evidence" value="ECO:0007669"/>
    <property type="project" value="InterPro"/>
</dbReference>
<dbReference type="InterPro" id="IPR050121">
    <property type="entry name" value="Cytochrome_P450_monoxygenase"/>
</dbReference>
<reference evidence="4" key="2">
    <citation type="submission" date="2021-08" db="EMBL/GenBank/DDBJ databases">
        <authorList>
            <person name="Gostincar C."/>
            <person name="Sun X."/>
            <person name="Song Z."/>
            <person name="Gunde-Cimerman N."/>
        </authorList>
    </citation>
    <scope>NUCLEOTIDE SEQUENCE</scope>
    <source>
        <strain evidence="4">EXF-8016</strain>
    </source>
</reference>
<dbReference type="InterPro" id="IPR001128">
    <property type="entry name" value="Cyt_P450"/>
</dbReference>
<comment type="caution">
    <text evidence="4">The sequence shown here is derived from an EMBL/GenBank/DDBJ whole genome shotgun (WGS) entry which is preliminary data.</text>
</comment>
<accession>A0A9P8KC71</accession>
<dbReference type="PANTHER" id="PTHR24305">
    <property type="entry name" value="CYTOCHROME P450"/>
    <property type="match status" value="1"/>
</dbReference>
<dbReference type="Pfam" id="PF00067">
    <property type="entry name" value="p450"/>
    <property type="match status" value="1"/>
</dbReference>
<evidence type="ECO:0000313" key="5">
    <source>
        <dbReference type="Proteomes" id="UP000767238"/>
    </source>
</evidence>
<feature type="transmembrane region" description="Helical" evidence="3">
    <location>
        <begin position="33"/>
        <end position="53"/>
    </location>
</feature>
<organism evidence="4 5">
    <name type="scientific">Aureobasidium melanogenum</name>
    <name type="common">Aureobasidium pullulans var. melanogenum</name>
    <dbReference type="NCBI Taxonomy" id="46634"/>
    <lineage>
        <taxon>Eukaryota</taxon>
        <taxon>Fungi</taxon>
        <taxon>Dikarya</taxon>
        <taxon>Ascomycota</taxon>
        <taxon>Pezizomycotina</taxon>
        <taxon>Dothideomycetes</taxon>
        <taxon>Dothideomycetidae</taxon>
        <taxon>Dothideales</taxon>
        <taxon>Saccotheciaceae</taxon>
        <taxon>Aureobasidium</taxon>
    </lineage>
</organism>
<dbReference type="AlphaFoldDB" id="A0A9P8KC71"/>
<comment type="similarity">
    <text evidence="1">Belongs to the cytochrome P450 family.</text>
</comment>
<evidence type="ECO:0000256" key="2">
    <source>
        <dbReference type="SAM" id="MobiDB-lite"/>
    </source>
</evidence>
<feature type="compositionally biased region" description="Polar residues" evidence="2">
    <location>
        <begin position="438"/>
        <end position="456"/>
    </location>
</feature>
<feature type="region of interest" description="Disordered" evidence="2">
    <location>
        <begin position="437"/>
        <end position="456"/>
    </location>
</feature>
<dbReference type="Proteomes" id="UP000767238">
    <property type="component" value="Unassembled WGS sequence"/>
</dbReference>
<dbReference type="PANTHER" id="PTHR24305:SF166">
    <property type="entry name" value="CYTOCHROME P450 12A4, MITOCHONDRIAL-RELATED"/>
    <property type="match status" value="1"/>
</dbReference>
<dbReference type="Gene3D" id="1.10.630.10">
    <property type="entry name" value="Cytochrome P450"/>
    <property type="match status" value="1"/>
</dbReference>
<evidence type="ECO:0000313" key="4">
    <source>
        <dbReference type="EMBL" id="KAH0236115.1"/>
    </source>
</evidence>
<gene>
    <name evidence="4" type="ORF">KCV03_g649</name>
</gene>
<sequence length="456" mass="50706">MFDYIRLILFATSVPILVNIARRDPYSWPHIMLLAICLAILSSTCAIGTAMFIQPSFCSSLRNLPTATQKTIWTRLFKEPTSRDLARFHEQASASQLLRYFGVLNSERLLLTDPKDIKQVMDSEAYEFGRSYLIRHLLSPVLGKNSLVVTDGPDHMRCRKIENGRLLVEDIITNSTGTDGQTLGPDNAIDVLKWLEKAAFRLVFIAFFGSNAIEDHSLIQDLLQEFRDAFAITSGLSAQAAMAWETILPSHLFFTLFPVNDVRKTKRSMRGIKGYCRRQIAQRKSQYTPASRALPDKSILDTAIKSEDLSDDKILDLCTTFLATGYKTVSVALAWAVYHLSTRPGVQALLRTEVRASFPAPDQTGAPPLTSDLLQNIPVLAAVCNETLRFSPLVALTYREARTDTLLSGSNQVIPQGTILAISPWVIQRSPIYWRSGEPTSESPSVSHTALPSPST</sequence>
<keyword evidence="3" id="KW-0812">Transmembrane</keyword>
<name>A0A9P8KC71_AURME</name>
<evidence type="ECO:0000256" key="1">
    <source>
        <dbReference type="ARBA" id="ARBA00010617"/>
    </source>
</evidence>
<dbReference type="GO" id="GO:0020037">
    <property type="term" value="F:heme binding"/>
    <property type="evidence" value="ECO:0007669"/>
    <property type="project" value="InterPro"/>
</dbReference>
<dbReference type="EMBL" id="JAHFYH010000002">
    <property type="protein sequence ID" value="KAH0236115.1"/>
    <property type="molecule type" value="Genomic_DNA"/>
</dbReference>
<feature type="non-terminal residue" evidence="4">
    <location>
        <position position="1"/>
    </location>
</feature>
<keyword evidence="3" id="KW-1133">Transmembrane helix</keyword>
<dbReference type="GO" id="GO:0016705">
    <property type="term" value="F:oxidoreductase activity, acting on paired donors, with incorporation or reduction of molecular oxygen"/>
    <property type="evidence" value="ECO:0007669"/>
    <property type="project" value="InterPro"/>
</dbReference>
<evidence type="ECO:0000256" key="3">
    <source>
        <dbReference type="SAM" id="Phobius"/>
    </source>
</evidence>
<dbReference type="GO" id="GO:0004497">
    <property type="term" value="F:monooxygenase activity"/>
    <property type="evidence" value="ECO:0007669"/>
    <property type="project" value="InterPro"/>
</dbReference>